<dbReference type="InterPro" id="IPR013378">
    <property type="entry name" value="InlB-like_B-rpt"/>
</dbReference>
<protein>
    <submittedName>
        <fullName evidence="5">InlB B-repeat-containing protein</fullName>
    </submittedName>
</protein>
<dbReference type="InterPro" id="IPR051465">
    <property type="entry name" value="Cell_Envelope_Struct_Comp"/>
</dbReference>
<keyword evidence="3" id="KW-0732">Signal</keyword>
<feature type="chain" id="PRO_5046501120" evidence="3">
    <location>
        <begin position="29"/>
        <end position="2230"/>
    </location>
</feature>
<evidence type="ECO:0000256" key="3">
    <source>
        <dbReference type="SAM" id="SignalP"/>
    </source>
</evidence>
<evidence type="ECO:0000313" key="6">
    <source>
        <dbReference type="Proteomes" id="UP000609346"/>
    </source>
</evidence>
<dbReference type="RefSeq" id="WP_191201678.1">
    <property type="nucleotide sequence ID" value="NZ_JACXZA010000001.1"/>
</dbReference>
<keyword evidence="6" id="KW-1185">Reference proteome</keyword>
<evidence type="ECO:0000313" key="5">
    <source>
        <dbReference type="EMBL" id="MBD3917372.1"/>
    </source>
</evidence>
<reference evidence="5 6" key="1">
    <citation type="submission" date="2020-09" db="EMBL/GenBank/DDBJ databases">
        <title>Paenibacillus sp. strain PR3 16S rRNA gene Genome sequencing and assembly.</title>
        <authorList>
            <person name="Kim J."/>
        </authorList>
    </citation>
    <scope>NUCLEOTIDE SEQUENCE [LARGE SCALE GENOMIC DNA]</scope>
    <source>
        <strain evidence="5 6">PR3</strain>
    </source>
</reference>
<evidence type="ECO:0000259" key="4">
    <source>
        <dbReference type="PROSITE" id="PS51272"/>
    </source>
</evidence>
<dbReference type="Gene3D" id="2.60.40.4270">
    <property type="entry name" value="Listeria-Bacteroides repeat domain"/>
    <property type="match status" value="3"/>
</dbReference>
<proteinExistence type="predicted"/>
<feature type="region of interest" description="Disordered" evidence="2">
    <location>
        <begin position="237"/>
        <end position="271"/>
    </location>
</feature>
<comment type="subcellular location">
    <subcellularLocation>
        <location evidence="1">Cell envelope</location>
    </subcellularLocation>
</comment>
<dbReference type="Proteomes" id="UP000609346">
    <property type="component" value="Unassembled WGS sequence"/>
</dbReference>
<dbReference type="PROSITE" id="PS51272">
    <property type="entry name" value="SLH"/>
    <property type="match status" value="3"/>
</dbReference>
<evidence type="ECO:0000256" key="1">
    <source>
        <dbReference type="ARBA" id="ARBA00004196"/>
    </source>
</evidence>
<dbReference type="Pfam" id="PF09479">
    <property type="entry name" value="Flg_new"/>
    <property type="match status" value="4"/>
</dbReference>
<feature type="domain" description="SLH" evidence="4">
    <location>
        <begin position="54"/>
        <end position="114"/>
    </location>
</feature>
<dbReference type="EMBL" id="JACXZA010000001">
    <property type="protein sequence ID" value="MBD3917372.1"/>
    <property type="molecule type" value="Genomic_DNA"/>
</dbReference>
<dbReference type="Gene3D" id="2.60.40.2700">
    <property type="match status" value="3"/>
</dbReference>
<dbReference type="NCBIfam" id="TIGR02543">
    <property type="entry name" value="List_Bact_rpt"/>
    <property type="match status" value="2"/>
</dbReference>
<dbReference type="PANTHER" id="PTHR43308">
    <property type="entry name" value="OUTER MEMBRANE PROTEIN ALPHA-RELATED"/>
    <property type="match status" value="1"/>
</dbReference>
<comment type="caution">
    <text evidence="5">The sequence shown here is derived from an EMBL/GenBank/DDBJ whole genome shotgun (WGS) entry which is preliminary data.</text>
</comment>
<feature type="domain" description="SLH" evidence="4">
    <location>
        <begin position="182"/>
        <end position="245"/>
    </location>
</feature>
<sequence>MNKWYKRTISLLLIGCLLGSLIPAGVLATNSTSAANGSSPPISWHDAAQNAGTAQNSFQDVKPTDWFYDAVTYVQQNGIFSGTGNNSFSPQGTMTRAMYVTVLGRIAGIDTSKYTTSAFTDVLPTAWYAPYVQWAVEAGITSGTNSHTFSPDAMVSREQMATLTLRYFESENIDYQTGDSVTTKPNDLADISPWAVDAVVKLWQAGVLTGDAHGNVNPRSHASRAEAAVLCMRSNEVVKGSANQNEEDTSTKPTPETDSTSGGNSGGAGSSGSTAYTIAFETNGGSAIDSLESHAGDMLSHLPAPVKQGYIFQGWYKDIEFTQVFVEGEPVTGNITLYANYIASVDNAVARIPSVTVLDAAPSFTIQVNDAAGKMTPDQVQAGMTFESPANPAFAGIVVTGSNGHFTVAAKSGAFEEGNTYQLTLMDANLSFQGQDQTTTIYIFSIAKQAVMNLPLNPDMIYLSFSDVSNMILDGADVNSPAIPVIRTGLGDSGTDLNEANTSSGTFDYTGSTVIQVGDIVAIYEGVRPDQRTAEDNGSVAYVQITAINSNSYTYAQADAKKVLIKPDVLPVSTAADTDGDATNESITIEHTAMNYSDSRYAPLGLNELTVVNAGDFIAFYNGDFNSKAASAGYGLITSITHDAEMDIITYTEATLDQITSALDIYQQQALDGDRLLSDADVSILEGQVKQQAVSSGFVDQAASYLSNLALHTDSFKQQYAAIASKAAAKAAPAISVENLKVVPSISSSMRHISGSGVSVSLQLDANIVIAINNNNSIVIHMTGTFVEEIKLDLSVNGDTQWEWYWIFPVLKDYIITANLDAYTYTGINITAEITTVSPDVLNDALEDWLAAKTAGKLGEVQNIAVELQALIEGAQSTGLDATTLKARYQSLLKNETEWVPLISKKIIEKNLRVCLGIVEVKFSVEFVVSANVNLTVGVDFNYKSAKRYSATVRVLSFTGSSNTVSLTGDGDYQFKFYVLGTLGLRAGVQVMLQAGVGSVDWDSIGISVEPGVYLNLWGYFYYELKNSGGAVTNTSFGALYMELGIYLQSEVGAQLGDELLSTSETLYNNKWPLYTAGTQVNVVDFAYKQAQVPSYELSGPLKFGEPPLLPGNLMRMEIMDIKSGETSIMLYDRSNFTITTDNPDFTYDPELNRISISEELHIRWSKGLPINTHGNLIIKWKNASGSLTVAPTRYIPLSMNVKVGDTTIVTTPLNGNPSTTLSGQYGTVIDIPDDPVFQGFIFDGWYTDPTGGTKYTIPNTMPLPRESRSLYAHWTARTDIPYKVEHYLFKPNVTFTSTPGTSDVTLAATENLTGTTYAKITLANTNRFKDQGYRYSYTRNGSNVGPGYINADGSTVVKVYYYPDSRDLTFKTGYGDNAVVRTLTKEIGNNISWIPTVTRPGYTFVGWSPAVPSTGPSQDTTYTATWKARSDTPYQVVYLQQDITKTSLGLPILGNTYTVVDQESLTGTTDTATSAVTPKRYEGFTLDSSVPGTVQSSSISGDGSTILKFYYKRNTYSATFDLGGGIKDAATTAPVTGFYTGIVPYGASISPPYVTKGTEVLSGWSPVIPATMPAHDVSFTAQWNAKTASYTVSHIKQDRTGQYTIIDKETLSGGVGDTVTATPKSYEGFTYDSSSSGTITSGKVPTSGTLELKLYYNRNVYKMNLDPNGGIVNGKTTGNYAISMRYEESMSILPLISITRAGYVFAGWSPAAPVTMPAQDVTFTAQWTPDYTISKVSIDHTTPAIGDTLNANVTMGDGNAVGSRVSYQWKVETAATSGTYTNAAGAGNATASYTVAASDMGKKLQVVVTGVNPITGTQTATTNMVSIPITAVTIDNAYPAYDDTLTASVTMGDGSAAGGQVTYQWQVETDAGSGAYTNAAGAGHTTASYKVAAADKGKQLRVVVSYMGRAAGTVTSEPTSAVGVYITSVSINNTTPHVGDILSAQVTMGDGVTAGNRVTYEWMVQDIVGSDRYVSASGAGRTTVSYTVAAGDVGKKLQVWVYGANEGLGMVLSSSTSAVQDAAPTSEPLPEWIANADELDLASATVTVVSSTEVSISGAALTDNWTLPEGVSLNLSDAMLNGFTLTIVEGTTLNVINSTVAGNIEVLADAALNVSNTTLDEGYYWDITEGAVLNVSGTVTLAMAATLIVDGTFNITSSATVINNGTITGYAGNGVITNSGTITNDGMITNPGTITNRGMITNNGTIVNAAGSILNNVGGSFRGNAPITT</sequence>
<organism evidence="5 6">
    <name type="scientific">Paenibacillus terricola</name>
    <dbReference type="NCBI Taxonomy" id="2763503"/>
    <lineage>
        <taxon>Bacteria</taxon>
        <taxon>Bacillati</taxon>
        <taxon>Bacillota</taxon>
        <taxon>Bacilli</taxon>
        <taxon>Bacillales</taxon>
        <taxon>Paenibacillaceae</taxon>
        <taxon>Paenibacillus</taxon>
    </lineage>
</organism>
<name>A0ABR8MMY1_9BACL</name>
<evidence type="ECO:0000256" key="2">
    <source>
        <dbReference type="SAM" id="MobiDB-lite"/>
    </source>
</evidence>
<dbReference type="InterPro" id="IPR042229">
    <property type="entry name" value="Listeria/Bacterioides_rpt_sf"/>
</dbReference>
<dbReference type="Pfam" id="PF00395">
    <property type="entry name" value="SLH"/>
    <property type="match status" value="3"/>
</dbReference>
<dbReference type="InterPro" id="IPR001119">
    <property type="entry name" value="SLH_dom"/>
</dbReference>
<feature type="signal peptide" evidence="3">
    <location>
        <begin position="1"/>
        <end position="28"/>
    </location>
</feature>
<gene>
    <name evidence="5" type="ORF">H8B09_01290</name>
</gene>
<feature type="domain" description="SLH" evidence="4">
    <location>
        <begin position="115"/>
        <end position="178"/>
    </location>
</feature>
<accession>A0ABR8MMY1</accession>